<evidence type="ECO:0000313" key="3">
    <source>
        <dbReference type="EMBL" id="CAB5229646.1"/>
    </source>
</evidence>
<proteinExistence type="predicted"/>
<sequence>MATGDLCTLSEARAFLELPAADTARDSLITTTIAAVSKAIQQYTQRELYPAGTATRVFKLPIGYYTLSLIPFDLRSVTSVTFHADETGLVLAAADYQTQPVTNHDGMFSAVQFSNQEANLWNSDSARYFGYSRVTIVGTWGPVSIPVDVKQACVVSVAAAMRRDVVNLDLGDVLSDPRELGPDRPTNYALPAAALRLLSPYRRVGLL</sequence>
<dbReference type="EMBL" id="LR798409">
    <property type="protein sequence ID" value="CAB5229646.1"/>
    <property type="molecule type" value="Genomic_DNA"/>
</dbReference>
<gene>
    <name evidence="2" type="ORF">UFOVP1392_5</name>
    <name evidence="3" type="ORF">UFOVP1569_4</name>
    <name evidence="1" type="ORF">UFOVP952_15</name>
</gene>
<evidence type="ECO:0000313" key="1">
    <source>
        <dbReference type="EMBL" id="CAB4172843.1"/>
    </source>
</evidence>
<reference evidence="1" key="1">
    <citation type="submission" date="2020-05" db="EMBL/GenBank/DDBJ databases">
        <authorList>
            <person name="Chiriac C."/>
            <person name="Salcher M."/>
            <person name="Ghai R."/>
            <person name="Kavagutti S V."/>
        </authorList>
    </citation>
    <scope>NUCLEOTIDE SEQUENCE</scope>
</reference>
<name>A0A6J5PMJ3_9CAUD</name>
<accession>A0A6J5PMJ3</accession>
<protein>
    <submittedName>
        <fullName evidence="1">Gp6 domain containing protein</fullName>
    </submittedName>
</protein>
<dbReference type="EMBL" id="LR797334">
    <property type="protein sequence ID" value="CAB4203853.1"/>
    <property type="molecule type" value="Genomic_DNA"/>
</dbReference>
<organism evidence="1">
    <name type="scientific">uncultured Caudovirales phage</name>
    <dbReference type="NCBI Taxonomy" id="2100421"/>
    <lineage>
        <taxon>Viruses</taxon>
        <taxon>Duplodnaviria</taxon>
        <taxon>Heunggongvirae</taxon>
        <taxon>Uroviricota</taxon>
        <taxon>Caudoviricetes</taxon>
        <taxon>Peduoviridae</taxon>
        <taxon>Maltschvirus</taxon>
        <taxon>Maltschvirus maltsch</taxon>
    </lineage>
</organism>
<evidence type="ECO:0000313" key="2">
    <source>
        <dbReference type="EMBL" id="CAB4203853.1"/>
    </source>
</evidence>
<dbReference type="EMBL" id="LR796889">
    <property type="protein sequence ID" value="CAB4172843.1"/>
    <property type="molecule type" value="Genomic_DNA"/>
</dbReference>
<dbReference type="Gene3D" id="1.10.3230.30">
    <property type="entry name" value="Phage gp6-like head-tail connector protein"/>
    <property type="match status" value="1"/>
</dbReference>